<accession>A0A1T4NP13</accession>
<sequence length="262" mass="29965">MISKLQIITLIIILSLITIGYNFHSNQNTKVKSPVTIAVTKPDFNKIKDTNDKKIAFFTYLSPYIDYINHQILADRQQLIILAKDPSKINLNNKLIQRLSSQYKLPIPKVGIDSIWISQLLRRVNILPLSMVLAQAAMESSWGTSRFAIAGNSYFGQWCFTKGCGIVPLKPDPQNYHEVQKFPSTQAAIQAYFNNINTNQAYSGLRSTRAKLQQHQQPISAQYLVQGLNQYSQIGHQYIRQLLELIKTNKQFIPHQNFINDK</sequence>
<feature type="transmembrane region" description="Helical" evidence="1">
    <location>
        <begin position="7"/>
        <end position="24"/>
    </location>
</feature>
<feature type="domain" description="Mannosyl-glycoprotein endo-beta-N-acetylglucosamidase-like" evidence="2">
    <location>
        <begin position="119"/>
        <end position="250"/>
    </location>
</feature>
<dbReference type="Proteomes" id="UP001306119">
    <property type="component" value="Unassembled WGS sequence"/>
</dbReference>
<keyword evidence="1" id="KW-1133">Transmembrane helix</keyword>
<name>A0A1T4NP13_9GAMM</name>
<gene>
    <name evidence="4" type="ORF">CZ814_00681</name>
    <name evidence="3" type="ORF">VXS06_09410</name>
</gene>
<dbReference type="RefSeq" id="WP_080173461.1">
    <property type="nucleotide sequence ID" value="NZ_AP024854.1"/>
</dbReference>
<dbReference type="InterPro" id="IPR002901">
    <property type="entry name" value="MGlyc_endo_b_GlcNAc-like_dom"/>
</dbReference>
<keyword evidence="6" id="KW-1185">Reference proteome</keyword>
<reference evidence="3 6" key="2">
    <citation type="submission" date="2024-01" db="EMBL/GenBank/DDBJ databases">
        <title>Active colonisers of the gastrointestinal tract of Atlantic salmon farmed in a warm water region.</title>
        <authorList>
            <person name="Bowman J.P."/>
        </authorList>
    </citation>
    <scope>NUCLEOTIDE SEQUENCE [LARGE SCALE GENOMIC DNA]</scope>
    <source>
        <strain evidence="3 6">S3MW1</strain>
    </source>
</reference>
<proteinExistence type="predicted"/>
<dbReference type="PANTHER" id="PTHR40572">
    <property type="entry name" value="PROTEIN BAX"/>
    <property type="match status" value="1"/>
</dbReference>
<dbReference type="PANTHER" id="PTHR40572:SF1">
    <property type="entry name" value="PROTEIN BAX"/>
    <property type="match status" value="1"/>
</dbReference>
<evidence type="ECO:0000313" key="5">
    <source>
        <dbReference type="Proteomes" id="UP000191116"/>
    </source>
</evidence>
<dbReference type="EMBL" id="JAYXUG010000005">
    <property type="protein sequence ID" value="MEC6831978.1"/>
    <property type="molecule type" value="Genomic_DNA"/>
</dbReference>
<dbReference type="OrthoDB" id="9788155at2"/>
<evidence type="ECO:0000259" key="2">
    <source>
        <dbReference type="Pfam" id="PF01832"/>
    </source>
</evidence>
<organism evidence="4 5">
    <name type="scientific">Photobacterium toruni</name>
    <dbReference type="NCBI Taxonomy" id="1935446"/>
    <lineage>
        <taxon>Bacteria</taxon>
        <taxon>Pseudomonadati</taxon>
        <taxon>Pseudomonadota</taxon>
        <taxon>Gammaproteobacteria</taxon>
        <taxon>Vibrionales</taxon>
        <taxon>Vibrionaceae</taxon>
        <taxon>Photobacterium</taxon>
    </lineage>
</organism>
<keyword evidence="1" id="KW-0812">Transmembrane</keyword>
<dbReference type="InterPro" id="IPR053195">
    <property type="entry name" value="Bax-like"/>
</dbReference>
<dbReference type="Gene3D" id="1.10.530.10">
    <property type="match status" value="1"/>
</dbReference>
<evidence type="ECO:0000256" key="1">
    <source>
        <dbReference type="SAM" id="Phobius"/>
    </source>
</evidence>
<protein>
    <submittedName>
        <fullName evidence="3">Glucosaminidase domain-containing protein</fullName>
    </submittedName>
</protein>
<dbReference type="GO" id="GO:0004040">
    <property type="term" value="F:amidase activity"/>
    <property type="evidence" value="ECO:0007669"/>
    <property type="project" value="InterPro"/>
</dbReference>
<dbReference type="EMBL" id="FUWP01000002">
    <property type="protein sequence ID" value="SJZ80817.1"/>
    <property type="molecule type" value="Genomic_DNA"/>
</dbReference>
<evidence type="ECO:0000313" key="6">
    <source>
        <dbReference type="Proteomes" id="UP001306119"/>
    </source>
</evidence>
<dbReference type="Pfam" id="PF01832">
    <property type="entry name" value="Glucosaminidase"/>
    <property type="match status" value="1"/>
</dbReference>
<reference evidence="4 5" key="1">
    <citation type="submission" date="2017-02" db="EMBL/GenBank/DDBJ databases">
        <authorList>
            <person name="Peterson S.W."/>
        </authorList>
    </citation>
    <scope>NUCLEOTIDE SEQUENCE [LARGE SCALE GENOMIC DNA]</scope>
    <source>
        <strain evidence="4 5">CECT 9189</strain>
    </source>
</reference>
<keyword evidence="1" id="KW-0472">Membrane</keyword>
<evidence type="ECO:0000313" key="4">
    <source>
        <dbReference type="EMBL" id="SJZ80817.1"/>
    </source>
</evidence>
<dbReference type="Proteomes" id="UP000191116">
    <property type="component" value="Unassembled WGS sequence"/>
</dbReference>
<dbReference type="AlphaFoldDB" id="A0A1T4NP13"/>
<evidence type="ECO:0000313" key="3">
    <source>
        <dbReference type="EMBL" id="MEC6831978.1"/>
    </source>
</evidence>